<evidence type="ECO:0000256" key="7">
    <source>
        <dbReference type="ARBA" id="ARBA00023049"/>
    </source>
</evidence>
<evidence type="ECO:0000313" key="11">
    <source>
        <dbReference type="EMBL" id="TXC85305.1"/>
    </source>
</evidence>
<dbReference type="SUPFAM" id="SSF49299">
    <property type="entry name" value="PKD domain"/>
    <property type="match status" value="1"/>
</dbReference>
<dbReference type="InterPro" id="IPR026444">
    <property type="entry name" value="Secre_tail"/>
</dbReference>
<dbReference type="InterPro" id="IPR000601">
    <property type="entry name" value="PKD_dom"/>
</dbReference>
<feature type="signal peptide" evidence="9">
    <location>
        <begin position="1"/>
        <end position="24"/>
    </location>
</feature>
<dbReference type="PROSITE" id="PS50093">
    <property type="entry name" value="PKD"/>
    <property type="match status" value="1"/>
</dbReference>
<keyword evidence="2" id="KW-0645">Protease</keyword>
<dbReference type="Pfam" id="PF18911">
    <property type="entry name" value="PKD_4"/>
    <property type="match status" value="1"/>
</dbReference>
<comment type="similarity">
    <text evidence="1">Belongs to the peptidase M43B family.</text>
</comment>
<dbReference type="InterPro" id="IPR035986">
    <property type="entry name" value="PKD_dom_sf"/>
</dbReference>
<dbReference type="RefSeq" id="WP_147012611.1">
    <property type="nucleotide sequence ID" value="NZ_VORB01000001.1"/>
</dbReference>
<dbReference type="Proteomes" id="UP000321168">
    <property type="component" value="Unassembled WGS sequence"/>
</dbReference>
<dbReference type="InterPro" id="IPR013783">
    <property type="entry name" value="Ig-like_fold"/>
</dbReference>
<dbReference type="Gene3D" id="2.60.120.260">
    <property type="entry name" value="Galactose-binding domain-like"/>
    <property type="match status" value="1"/>
</dbReference>
<dbReference type="Pfam" id="PF05572">
    <property type="entry name" value="Peptidase_M43"/>
    <property type="match status" value="1"/>
</dbReference>
<dbReference type="EMBL" id="VORB01000001">
    <property type="protein sequence ID" value="TXC85305.1"/>
    <property type="molecule type" value="Genomic_DNA"/>
</dbReference>
<organism evidence="11 12">
    <name type="scientific">Luteibaculum oceani</name>
    <dbReference type="NCBI Taxonomy" id="1294296"/>
    <lineage>
        <taxon>Bacteria</taxon>
        <taxon>Pseudomonadati</taxon>
        <taxon>Bacteroidota</taxon>
        <taxon>Flavobacteriia</taxon>
        <taxon>Flavobacteriales</taxon>
        <taxon>Luteibaculaceae</taxon>
        <taxon>Luteibaculum</taxon>
    </lineage>
</organism>
<evidence type="ECO:0000256" key="3">
    <source>
        <dbReference type="ARBA" id="ARBA00022723"/>
    </source>
</evidence>
<dbReference type="GO" id="GO:0008237">
    <property type="term" value="F:metallopeptidase activity"/>
    <property type="evidence" value="ECO:0007669"/>
    <property type="project" value="UniProtKB-KW"/>
</dbReference>
<comment type="caution">
    <text evidence="11">The sequence shown here is derived from an EMBL/GenBank/DDBJ whole genome shotgun (WGS) entry which is preliminary data.</text>
</comment>
<keyword evidence="5" id="KW-0378">Hydrolase</keyword>
<dbReference type="InterPro" id="IPR022409">
    <property type="entry name" value="PKD/Chitinase_dom"/>
</dbReference>
<evidence type="ECO:0000256" key="4">
    <source>
        <dbReference type="ARBA" id="ARBA00022729"/>
    </source>
</evidence>
<keyword evidence="12" id="KW-1185">Reference proteome</keyword>
<evidence type="ECO:0000256" key="1">
    <source>
        <dbReference type="ARBA" id="ARBA00008721"/>
    </source>
</evidence>
<name>A0A5C6VNS5_9FLAO</name>
<dbReference type="Gene3D" id="2.60.40.10">
    <property type="entry name" value="Immunoglobulins"/>
    <property type="match status" value="1"/>
</dbReference>
<proteinExistence type="inferred from homology"/>
<dbReference type="PANTHER" id="PTHR47466">
    <property type="match status" value="1"/>
</dbReference>
<dbReference type="CDD" id="cd00146">
    <property type="entry name" value="PKD"/>
    <property type="match status" value="1"/>
</dbReference>
<keyword evidence="6" id="KW-0862">Zinc</keyword>
<evidence type="ECO:0000256" key="6">
    <source>
        <dbReference type="ARBA" id="ARBA00022833"/>
    </source>
</evidence>
<dbReference type="CDD" id="cd04275">
    <property type="entry name" value="ZnMc_pappalysin_like"/>
    <property type="match status" value="1"/>
</dbReference>
<keyword evidence="7" id="KW-0482">Metalloprotease</keyword>
<feature type="domain" description="PKD" evidence="10">
    <location>
        <begin position="367"/>
        <end position="431"/>
    </location>
</feature>
<dbReference type="Pfam" id="PF18962">
    <property type="entry name" value="Por_Secre_tail"/>
    <property type="match status" value="1"/>
</dbReference>
<keyword evidence="8" id="KW-1015">Disulfide bond</keyword>
<dbReference type="PANTHER" id="PTHR47466:SF1">
    <property type="entry name" value="METALLOPROTEASE MEP1 (AFU_ORTHOLOGUE AFUA_1G07730)-RELATED"/>
    <property type="match status" value="1"/>
</dbReference>
<gene>
    <name evidence="11" type="ORF">FRX97_01385</name>
</gene>
<dbReference type="SUPFAM" id="SSF55486">
    <property type="entry name" value="Metalloproteases ('zincins'), catalytic domain"/>
    <property type="match status" value="1"/>
</dbReference>
<protein>
    <submittedName>
        <fullName evidence="11">T9SS type A sorting domain-containing protein</fullName>
    </submittedName>
</protein>
<dbReference type="NCBIfam" id="TIGR04183">
    <property type="entry name" value="Por_Secre_tail"/>
    <property type="match status" value="1"/>
</dbReference>
<dbReference type="OrthoDB" id="9792152at2"/>
<feature type="chain" id="PRO_5022833885" evidence="9">
    <location>
        <begin position="25"/>
        <end position="707"/>
    </location>
</feature>
<dbReference type="GO" id="GO:0006508">
    <property type="term" value="P:proteolysis"/>
    <property type="evidence" value="ECO:0007669"/>
    <property type="project" value="UniProtKB-KW"/>
</dbReference>
<evidence type="ECO:0000256" key="9">
    <source>
        <dbReference type="SAM" id="SignalP"/>
    </source>
</evidence>
<keyword evidence="3" id="KW-0479">Metal-binding</keyword>
<dbReference type="SMART" id="SM00089">
    <property type="entry name" value="PKD"/>
    <property type="match status" value="1"/>
</dbReference>
<evidence type="ECO:0000256" key="8">
    <source>
        <dbReference type="ARBA" id="ARBA00023157"/>
    </source>
</evidence>
<dbReference type="AlphaFoldDB" id="A0A5C6VNS5"/>
<dbReference type="Gene3D" id="3.40.390.10">
    <property type="entry name" value="Collagenase (Catalytic Domain)"/>
    <property type="match status" value="1"/>
</dbReference>
<evidence type="ECO:0000256" key="5">
    <source>
        <dbReference type="ARBA" id="ARBA00022801"/>
    </source>
</evidence>
<keyword evidence="4 9" id="KW-0732">Signal</keyword>
<dbReference type="InterPro" id="IPR008754">
    <property type="entry name" value="Peptidase_M43"/>
</dbReference>
<dbReference type="GO" id="GO:0046872">
    <property type="term" value="F:metal ion binding"/>
    <property type="evidence" value="ECO:0007669"/>
    <property type="project" value="UniProtKB-KW"/>
</dbReference>
<reference evidence="11 12" key="1">
    <citation type="submission" date="2019-08" db="EMBL/GenBank/DDBJ databases">
        <title>Genome of Luteibaculum oceani JCM 18817.</title>
        <authorList>
            <person name="Bowman J.P."/>
        </authorList>
    </citation>
    <scope>NUCLEOTIDE SEQUENCE [LARGE SCALE GENOMIC DNA]</scope>
    <source>
        <strain evidence="11 12">JCM 18817</strain>
    </source>
</reference>
<dbReference type="InterPro" id="IPR024079">
    <property type="entry name" value="MetalloPept_cat_dom_sf"/>
</dbReference>
<evidence type="ECO:0000313" key="12">
    <source>
        <dbReference type="Proteomes" id="UP000321168"/>
    </source>
</evidence>
<accession>A0A5C6VNS5</accession>
<evidence type="ECO:0000259" key="10">
    <source>
        <dbReference type="PROSITE" id="PS50093"/>
    </source>
</evidence>
<sequence>MKKFALKLSLFALLIGGFSINSSAQQCGTLTYPEIVRADESLSESEKQRLINDWQKRENQKWEEIYREYKPGSKADTLIIPVVFHIFHKFGPENISESQVRNQITVLNNDFLARAPKLENVVEQFKPIIGNTEVEFRIATKDPDGNCTNGIIRYYDPNTYYSNRSPIQQLKRDHGWPSNKYLNVYVVGSIEPGANGGVIAGYAQFPGQNPATDGIVCGHNYIGSIGTSSESNAGTTSHEVGHWFSLFHTWGNCASAGDASRGCNCDDGVADTPVTIGYPSTCDLGGTSCNSLDNVQNIMDYSSCAVNFTQGQSNRMRASLQSDNSRKNLYTASNLQATGADYAIETPPTTLCVAEMEFNDNVNYCLGESISFIDRSFHKITARTWTFEDGEPATSTAYNPSVTFSTGGLKTVTLTVTNGVDTLSTTREIKINGGGERGGFPFSDDIENVDLNTLDDYEVINDKGNVGWTLSNVSLNGGSKSLYIRNYTASSDEGEDILFSNTIDLSGAAGGDAVFFFDLAFARRSATNRDKLTVSFTNDCGETWYSAGSLGFTKIVTAGTMTSEFTPTSPDQWAKKSFVIPDEMKTDNFQFRLTFEAGGGNNIFVDNIGIAQTVGIAENGLLDLGVSLYPNPATKSTTLEVALANDLDVKVELLNLVGKRIKQVFEGSLTTTSNTVDIDLSDVSNGAYLVRLTSDGQSVTKRVMVTK</sequence>
<evidence type="ECO:0000256" key="2">
    <source>
        <dbReference type="ARBA" id="ARBA00022670"/>
    </source>
</evidence>